<organism evidence="1 2">
    <name type="scientific">Massilia orientalis</name>
    <dbReference type="NCBI Taxonomy" id="3050128"/>
    <lineage>
        <taxon>Bacteria</taxon>
        <taxon>Pseudomonadati</taxon>
        <taxon>Pseudomonadota</taxon>
        <taxon>Betaproteobacteria</taxon>
        <taxon>Burkholderiales</taxon>
        <taxon>Oxalobacteraceae</taxon>
        <taxon>Telluria group</taxon>
        <taxon>Massilia</taxon>
    </lineage>
</organism>
<keyword evidence="2" id="KW-1185">Reference proteome</keyword>
<comment type="caution">
    <text evidence="1">The sequence shown here is derived from an EMBL/GenBank/DDBJ whole genome shotgun (WGS) entry which is preliminary data.</text>
</comment>
<sequence>MRRALLPLSFAAALAAVSARAATVEVLVQTPAGTPLADAAVLVEPLAGTPARPRARAPAAKGVAIEQRGREFIPWMTVVQTGTSVDFPNNDTMRHHVYSFSEPKRFEIKLYAGKPGQPVVFDKPGQVDIGCNIHDWMEAHVLVVDTPYFARTGADGRAAVTNVPAGHYRVRPWHPLQKAAVAPQDIEIEEAPVRMTLVLDARARQPKPHTEDDPDRY</sequence>
<evidence type="ECO:0000313" key="1">
    <source>
        <dbReference type="EMBL" id="MFJ1470906.1"/>
    </source>
</evidence>
<evidence type="ECO:0000313" key="2">
    <source>
        <dbReference type="Proteomes" id="UP001168096"/>
    </source>
</evidence>
<gene>
    <name evidence="1" type="ORF">QPK29_024570</name>
</gene>
<name>A0ACC7MGA1_9BURK</name>
<protein>
    <submittedName>
        <fullName evidence="1">Methylamine utilization protein</fullName>
    </submittedName>
</protein>
<proteinExistence type="predicted"/>
<dbReference type="EMBL" id="JASNRB020000017">
    <property type="protein sequence ID" value="MFJ1470906.1"/>
    <property type="molecule type" value="Genomic_DNA"/>
</dbReference>
<accession>A0ACC7MGA1</accession>
<reference evidence="1" key="1">
    <citation type="submission" date="2024-11" db="EMBL/GenBank/DDBJ databases">
        <title>Description of Massilia orientalis sp. nov., isolated from rhizosphere soil of Ageratina adenophora.</title>
        <authorList>
            <person name="Wang Y."/>
        </authorList>
    </citation>
    <scope>NUCLEOTIDE SEQUENCE</scope>
    <source>
        <strain evidence="1">YIM B02787</strain>
    </source>
</reference>
<dbReference type="Proteomes" id="UP001168096">
    <property type="component" value="Unassembled WGS sequence"/>
</dbReference>